<dbReference type="RefSeq" id="WP_102950623.1">
    <property type="nucleotide sequence ID" value="NZ_CP024847.1"/>
</dbReference>
<sequence>MKLAIFRQSGSALAMTLLGLSLMAVVILTLNKLVLSYHNSATNIGDYDLAQNAAKMALINAEQTVYNFDNTNGMETLSIAARVAKVESVGVSNCSNGWCYSTLTSWKPWLESANSSSRPCNSYDISINGSANALPWIDHSSGFALAFNTGIGGLCAQPRYFMELVNPAFIGRQTGANTGVLTQLNGKTIQLYHNGNGARTARLYRITVRAFGRNGNTRVTLQEYVAIVRNTNLRGDGADTVSHHIIPVSIRWLYDD</sequence>
<keyword evidence="1" id="KW-0472">Membrane</keyword>
<dbReference type="Proteomes" id="UP000236655">
    <property type="component" value="Chromosome"/>
</dbReference>
<reference evidence="4" key="1">
    <citation type="submission" date="2017-11" db="EMBL/GenBank/DDBJ databases">
        <authorList>
            <person name="Chan K.G."/>
            <person name="Lee L.S."/>
        </authorList>
    </citation>
    <scope>NUCLEOTIDE SEQUENCE [LARGE SCALE GENOMIC DNA]</scope>
    <source>
        <strain evidence="4">DSM 100970</strain>
    </source>
</reference>
<keyword evidence="1" id="KW-0812">Transmembrane</keyword>
<dbReference type="InterPro" id="IPR025205">
    <property type="entry name" value="PilX/PilW_C"/>
</dbReference>
<organism evidence="3 4">
    <name type="scientific">Aquella oligotrophica</name>
    <dbReference type="NCBI Taxonomy" id="2067065"/>
    <lineage>
        <taxon>Bacteria</taxon>
        <taxon>Pseudomonadati</taxon>
        <taxon>Pseudomonadota</taxon>
        <taxon>Betaproteobacteria</taxon>
        <taxon>Neisseriales</taxon>
        <taxon>Neisseriaceae</taxon>
        <taxon>Aquella</taxon>
    </lineage>
</organism>
<dbReference type="AlphaFoldDB" id="A0A2I7N4E0"/>
<name>A0A2I7N4E0_9NEIS</name>
<gene>
    <name evidence="3" type="ORF">CUN60_03075</name>
</gene>
<evidence type="ECO:0000256" key="1">
    <source>
        <dbReference type="SAM" id="Phobius"/>
    </source>
</evidence>
<dbReference type="KEGG" id="nba:CUN60_03075"/>
<proteinExistence type="predicted"/>
<accession>A0A2I7N4E0</accession>
<dbReference type="OrthoDB" id="8613141at2"/>
<evidence type="ECO:0000259" key="2">
    <source>
        <dbReference type="Pfam" id="PF13681"/>
    </source>
</evidence>
<evidence type="ECO:0000313" key="4">
    <source>
        <dbReference type="Proteomes" id="UP000236655"/>
    </source>
</evidence>
<feature type="domain" description="PilX/PilW C-terminal" evidence="2">
    <location>
        <begin position="111"/>
        <end position="226"/>
    </location>
</feature>
<keyword evidence="4" id="KW-1185">Reference proteome</keyword>
<protein>
    <recommendedName>
        <fullName evidence="2">PilX/PilW C-terminal domain-containing protein</fullName>
    </recommendedName>
</protein>
<dbReference type="Pfam" id="PF13681">
    <property type="entry name" value="PilX"/>
    <property type="match status" value="1"/>
</dbReference>
<feature type="transmembrane region" description="Helical" evidence="1">
    <location>
        <begin position="12"/>
        <end position="30"/>
    </location>
</feature>
<evidence type="ECO:0000313" key="3">
    <source>
        <dbReference type="EMBL" id="AUR51323.1"/>
    </source>
</evidence>
<keyword evidence="1" id="KW-1133">Transmembrane helix</keyword>
<dbReference type="EMBL" id="CP024847">
    <property type="protein sequence ID" value="AUR51323.1"/>
    <property type="molecule type" value="Genomic_DNA"/>
</dbReference>